<name>A0A9N9WCU9_9NEOP</name>
<comment type="similarity">
    <text evidence="1 6">Belongs to the type-B carboxylesterase/lipase family.</text>
</comment>
<dbReference type="PANTHER" id="PTHR11559">
    <property type="entry name" value="CARBOXYLESTERASE"/>
    <property type="match status" value="1"/>
</dbReference>
<gene>
    <name evidence="8" type="ORF">DIATSA_LOCUS7278</name>
</gene>
<keyword evidence="5" id="KW-0325">Glycoprotein</keyword>
<dbReference type="InterPro" id="IPR019826">
    <property type="entry name" value="Carboxylesterase_B_AS"/>
</dbReference>
<protein>
    <recommendedName>
        <fullName evidence="6">Carboxylic ester hydrolase</fullName>
        <ecNumber evidence="6">3.1.1.-</ecNumber>
    </recommendedName>
</protein>
<feature type="chain" id="PRO_5040532430" description="Carboxylic ester hydrolase" evidence="6">
    <location>
        <begin position="23"/>
        <end position="583"/>
    </location>
</feature>
<dbReference type="GO" id="GO:0052689">
    <property type="term" value="F:carboxylic ester hydrolase activity"/>
    <property type="evidence" value="ECO:0007669"/>
    <property type="project" value="UniProtKB-KW"/>
</dbReference>
<keyword evidence="6" id="KW-0732">Signal</keyword>
<accession>A0A9N9WCU9</accession>
<proteinExistence type="inferred from homology"/>
<dbReference type="EC" id="3.1.1.-" evidence="6"/>
<evidence type="ECO:0000256" key="6">
    <source>
        <dbReference type="RuleBase" id="RU361235"/>
    </source>
</evidence>
<organism evidence="8 9">
    <name type="scientific">Diatraea saccharalis</name>
    <name type="common">sugarcane borer</name>
    <dbReference type="NCBI Taxonomy" id="40085"/>
    <lineage>
        <taxon>Eukaryota</taxon>
        <taxon>Metazoa</taxon>
        <taxon>Ecdysozoa</taxon>
        <taxon>Arthropoda</taxon>
        <taxon>Hexapoda</taxon>
        <taxon>Insecta</taxon>
        <taxon>Pterygota</taxon>
        <taxon>Neoptera</taxon>
        <taxon>Endopterygota</taxon>
        <taxon>Lepidoptera</taxon>
        <taxon>Glossata</taxon>
        <taxon>Ditrysia</taxon>
        <taxon>Pyraloidea</taxon>
        <taxon>Crambidae</taxon>
        <taxon>Crambinae</taxon>
        <taxon>Diatraea</taxon>
    </lineage>
</organism>
<evidence type="ECO:0000259" key="7">
    <source>
        <dbReference type="Pfam" id="PF00135"/>
    </source>
</evidence>
<evidence type="ECO:0000256" key="1">
    <source>
        <dbReference type="ARBA" id="ARBA00005964"/>
    </source>
</evidence>
<evidence type="ECO:0000313" key="9">
    <source>
        <dbReference type="Proteomes" id="UP001153714"/>
    </source>
</evidence>
<dbReference type="SUPFAM" id="SSF53474">
    <property type="entry name" value="alpha/beta-Hydrolases"/>
    <property type="match status" value="1"/>
</dbReference>
<keyword evidence="2" id="KW-0719">Serine esterase</keyword>
<keyword evidence="4" id="KW-1015">Disulfide bond</keyword>
<dbReference type="Gene3D" id="3.40.50.1820">
    <property type="entry name" value="alpha/beta hydrolase"/>
    <property type="match status" value="1"/>
</dbReference>
<evidence type="ECO:0000313" key="8">
    <source>
        <dbReference type="EMBL" id="CAG9789556.1"/>
    </source>
</evidence>
<dbReference type="PROSITE" id="PS00122">
    <property type="entry name" value="CARBOXYLESTERASE_B_1"/>
    <property type="match status" value="1"/>
</dbReference>
<evidence type="ECO:0000256" key="3">
    <source>
        <dbReference type="ARBA" id="ARBA00022801"/>
    </source>
</evidence>
<keyword evidence="3 6" id="KW-0378">Hydrolase</keyword>
<dbReference type="Proteomes" id="UP001153714">
    <property type="component" value="Chromosome 2"/>
</dbReference>
<evidence type="ECO:0000256" key="4">
    <source>
        <dbReference type="ARBA" id="ARBA00023157"/>
    </source>
</evidence>
<dbReference type="Pfam" id="PF00135">
    <property type="entry name" value="COesterase"/>
    <property type="match status" value="1"/>
</dbReference>
<dbReference type="EMBL" id="OU893333">
    <property type="protein sequence ID" value="CAG9789556.1"/>
    <property type="molecule type" value="Genomic_DNA"/>
</dbReference>
<dbReference type="OrthoDB" id="19653at2759"/>
<evidence type="ECO:0000256" key="2">
    <source>
        <dbReference type="ARBA" id="ARBA00022487"/>
    </source>
</evidence>
<reference evidence="8" key="2">
    <citation type="submission" date="2022-10" db="EMBL/GenBank/DDBJ databases">
        <authorList>
            <consortium name="ENA_rothamsted_submissions"/>
            <consortium name="culmorum"/>
            <person name="King R."/>
        </authorList>
    </citation>
    <scope>NUCLEOTIDE SEQUENCE</scope>
</reference>
<feature type="signal peptide" evidence="6">
    <location>
        <begin position="1"/>
        <end position="22"/>
    </location>
</feature>
<keyword evidence="9" id="KW-1185">Reference proteome</keyword>
<sequence length="583" mass="63940">MAALTATALLATLAAVIARASASSVPDLSRCEVAARTDAGWVCGARRRAVSGTEYASFLAVPYAKQPLGELRFQELLPAEPWHGIRNATSEGPVCPQTDVVYMQFQTASGGMSEACIHANVYVPIEAVPDPSETPEINSGPGRPVLVFIHGGGFAYGSGDPDLYGPEYLVSKGVIVITFNYRLNVFGFLSLNSSQVPGNMGLRDGLSLLRWVRSNARGFGGDPRSVTLGGQSAGAVMAHMLTLTPAAHGLIHRTILMSGTAFSGFISTSPVFATTINRLFLPMLGIDPTLPADDIHHRLIETPVDKIMAANKKLLDIFGLTTFVPVVESPLPGIQAVLDNDPEVLVDSGRDSRVPLLIGFTKDECDTFQHRLREIDIIEQVKNLPSLAVSSRLTFKAGKKLSMITEAFRARYTNATVDWNSFMRLCTDQYYKYPPLKLAWTRSTASASTFLYRFSYGGSPSIWKVRRGMQQSGASHVEDLTYVFRTSQLGPLADDELSAYDDNARMRDTMTDFVVNFMRYSHPLPGPVLSRRWSPVRTPLHYQEIADPRHIYAAAPTPHETNALTFFDHLYSIVQRDNTNTTL</sequence>
<dbReference type="InterPro" id="IPR050309">
    <property type="entry name" value="Type-B_Carboxylest/Lipase"/>
</dbReference>
<dbReference type="InterPro" id="IPR002018">
    <property type="entry name" value="CarbesteraseB"/>
</dbReference>
<dbReference type="InterPro" id="IPR029058">
    <property type="entry name" value="AB_hydrolase_fold"/>
</dbReference>
<evidence type="ECO:0000256" key="5">
    <source>
        <dbReference type="ARBA" id="ARBA00023180"/>
    </source>
</evidence>
<feature type="domain" description="Carboxylesterase type B" evidence="7">
    <location>
        <begin position="36"/>
        <end position="545"/>
    </location>
</feature>
<dbReference type="AlphaFoldDB" id="A0A9N9WCU9"/>
<reference evidence="8" key="1">
    <citation type="submission" date="2021-12" db="EMBL/GenBank/DDBJ databases">
        <authorList>
            <person name="King R."/>
        </authorList>
    </citation>
    <scope>NUCLEOTIDE SEQUENCE</scope>
</reference>